<evidence type="ECO:0000313" key="3">
    <source>
        <dbReference type="Proteomes" id="UP000002084"/>
    </source>
</evidence>
<keyword evidence="1" id="KW-0812">Transmembrane</keyword>
<dbReference type="EMBL" id="CP000880">
    <property type="protein sequence ID" value="ABX21967.1"/>
    <property type="molecule type" value="Genomic_DNA"/>
</dbReference>
<sequence length="55" mass="6188">MVLLFSSQNIFFPAVDLLIRSLYLLAALNILRLAVANPIRFFTHNQASNDPSRQG</sequence>
<evidence type="ECO:0000313" key="2">
    <source>
        <dbReference type="EMBL" id="ABX21967.1"/>
    </source>
</evidence>
<keyword evidence="1" id="KW-0472">Membrane</keyword>
<gene>
    <name evidence="2" type="ordered locus">SARI_02090</name>
</gene>
<dbReference type="AlphaFoldDB" id="A9MIR4"/>
<dbReference type="HOGENOM" id="CLU_3029761_0_0_6"/>
<feature type="transmembrane region" description="Helical" evidence="1">
    <location>
        <begin position="12"/>
        <end position="31"/>
    </location>
</feature>
<organism evidence="2 3">
    <name type="scientific">Salmonella arizonae (strain ATCC BAA-731 / CDC346-86 / RSK2980)</name>
    <dbReference type="NCBI Taxonomy" id="41514"/>
    <lineage>
        <taxon>Bacteria</taxon>
        <taxon>Pseudomonadati</taxon>
        <taxon>Pseudomonadota</taxon>
        <taxon>Gammaproteobacteria</taxon>
        <taxon>Enterobacterales</taxon>
        <taxon>Enterobacteriaceae</taxon>
        <taxon>Salmonella</taxon>
    </lineage>
</organism>
<dbReference type="Proteomes" id="UP000002084">
    <property type="component" value="Chromosome"/>
</dbReference>
<protein>
    <submittedName>
        <fullName evidence="2">Uncharacterized protein</fullName>
    </submittedName>
</protein>
<reference evidence="2 3" key="1">
    <citation type="submission" date="2007-11" db="EMBL/GenBank/DDBJ databases">
        <authorList>
            <consortium name="The Salmonella enterica serovar Arizonae Genome Sequencing Project"/>
            <person name="McClelland M."/>
            <person name="Sanderson E.K."/>
            <person name="Porwollik S."/>
            <person name="Spieth J."/>
            <person name="Clifton W.S."/>
            <person name="Fulton R."/>
            <person name="Chunyan W."/>
            <person name="Wollam A."/>
            <person name="Shah N."/>
            <person name="Pepin K."/>
            <person name="Bhonagiri V."/>
            <person name="Nash W."/>
            <person name="Johnson M."/>
            <person name="Thiruvilangam P."/>
            <person name="Wilson R."/>
        </authorList>
    </citation>
    <scope>NUCLEOTIDE SEQUENCE [LARGE SCALE GENOMIC DNA]</scope>
    <source>
        <strain evidence="3">ATCC BAA-731 / CDC346-86 / RSK2980</strain>
    </source>
</reference>
<proteinExistence type="predicted"/>
<evidence type="ECO:0000256" key="1">
    <source>
        <dbReference type="SAM" id="Phobius"/>
    </source>
</evidence>
<keyword evidence="1" id="KW-1133">Transmembrane helix</keyword>
<name>A9MIR4_SALAR</name>
<dbReference type="KEGG" id="ses:SARI_02090"/>
<accession>A9MIR4</accession>
<keyword evidence="3" id="KW-1185">Reference proteome</keyword>